<dbReference type="GO" id="GO:0004888">
    <property type="term" value="F:transmembrane signaling receptor activity"/>
    <property type="evidence" value="ECO:0007669"/>
    <property type="project" value="InterPro"/>
</dbReference>
<dbReference type="GO" id="GO:0016020">
    <property type="term" value="C:membrane"/>
    <property type="evidence" value="ECO:0007669"/>
    <property type="project" value="InterPro"/>
</dbReference>
<name>A0AAW7JUI9_9GAMM</name>
<evidence type="ECO:0000259" key="4">
    <source>
        <dbReference type="PROSITE" id="PS50112"/>
    </source>
</evidence>
<proteinExistence type="predicted"/>
<dbReference type="PROSITE" id="PS50112">
    <property type="entry name" value="PAS"/>
    <property type="match status" value="1"/>
</dbReference>
<evidence type="ECO:0000256" key="2">
    <source>
        <dbReference type="PROSITE-ProRule" id="PRU00284"/>
    </source>
</evidence>
<keyword evidence="1 2" id="KW-0807">Transducer</keyword>
<dbReference type="Proteomes" id="UP000040578">
    <property type="component" value="Unassembled WGS sequence"/>
</dbReference>
<comment type="caution">
    <text evidence="7">The sequence shown here is derived from an EMBL/GenBank/DDBJ whole genome shotgun (WGS) entry which is preliminary data.</text>
</comment>
<dbReference type="GO" id="GO:0006935">
    <property type="term" value="P:chemotaxis"/>
    <property type="evidence" value="ECO:0007669"/>
    <property type="project" value="InterPro"/>
</dbReference>
<dbReference type="EMBL" id="JAUEHU010000001">
    <property type="protein sequence ID" value="MDN0085803.1"/>
    <property type="molecule type" value="Genomic_DNA"/>
</dbReference>
<dbReference type="RefSeq" id="WP_049596639.1">
    <property type="nucleotide sequence ID" value="NZ_CPYD01000001.1"/>
</dbReference>
<dbReference type="NCBIfam" id="TIGR00229">
    <property type="entry name" value="sensory_box"/>
    <property type="match status" value="2"/>
</dbReference>
<dbReference type="Gene3D" id="3.30.450.20">
    <property type="entry name" value="PAS domain"/>
    <property type="match status" value="2"/>
</dbReference>
<evidence type="ECO:0000313" key="9">
    <source>
        <dbReference type="Proteomes" id="UP001167864"/>
    </source>
</evidence>
<dbReference type="InterPro" id="IPR013656">
    <property type="entry name" value="PAS_4"/>
</dbReference>
<dbReference type="SMART" id="SM00086">
    <property type="entry name" value="PAC"/>
    <property type="match status" value="2"/>
</dbReference>
<feature type="domain" description="PAC" evidence="5">
    <location>
        <begin position="84"/>
        <end position="136"/>
    </location>
</feature>
<evidence type="ECO:0000256" key="1">
    <source>
        <dbReference type="ARBA" id="ARBA00023224"/>
    </source>
</evidence>
<dbReference type="EMBL" id="CPYD01000001">
    <property type="protein sequence ID" value="CND95784.1"/>
    <property type="molecule type" value="Genomic_DNA"/>
</dbReference>
<dbReference type="InterPro" id="IPR004090">
    <property type="entry name" value="Chemotax_Me-accpt_rcpt"/>
</dbReference>
<dbReference type="InterPro" id="IPR013655">
    <property type="entry name" value="PAS_fold_3"/>
</dbReference>
<sequence length="436" mass="48541">MFFNLRSSHAPWRSELTSIDSAVPMIIFKPDGTVIQANQLFLQAMGYQREEIIGKHHRIFCDPNYVGSEAYKRHWQILNQGKPITDNIKRIRKDGSAVWLQGTYTPVLDRQGKVVEIIKIASDVTERILQSQEHQSLLKALNRSMGMITFTPTGIILDANDNLLNIIGYSLSDIQHKPHQILCKPEFAHSDEYRQHWQRLARGEFIVGRFERMNSRGEDVWLEASYNPIMDHDGQVIKVVKIAQDITQLIQQQQHEEALMRNVHHLSVNTDKSASEGANIVQQAVKGMQEVESIARETSDVVSDLGRCSKEIGTIVEAIRKISSQTNLLAINASIEAAHAGEHGKGFSVVASEVRLLADQSRKAATEIEHMTKTIQNGVTAAIKGMGTCVEQAGGGVSLTQDAGEVINQVNIGMQDVVKLMAAFAQIKNRQNYSGS</sequence>
<dbReference type="Gene3D" id="1.10.287.950">
    <property type="entry name" value="Methyl-accepting chemotaxis protein"/>
    <property type="match status" value="1"/>
</dbReference>
<dbReference type="Proteomes" id="UP001167864">
    <property type="component" value="Unassembled WGS sequence"/>
</dbReference>
<dbReference type="AlphaFoldDB" id="A0AAW7JUI9"/>
<feature type="domain" description="PAC" evidence="5">
    <location>
        <begin position="206"/>
        <end position="258"/>
    </location>
</feature>
<feature type="domain" description="Methyl-accepting transducer" evidence="3">
    <location>
        <begin position="235"/>
        <end position="436"/>
    </location>
</feature>
<dbReference type="PROSITE" id="PS50111">
    <property type="entry name" value="CHEMOTAXIS_TRANSDUC_2"/>
    <property type="match status" value="1"/>
</dbReference>
<dbReference type="Pfam" id="PF08447">
    <property type="entry name" value="PAS_3"/>
    <property type="match status" value="1"/>
</dbReference>
<keyword evidence="8" id="KW-1185">Reference proteome</keyword>
<dbReference type="InterPro" id="IPR001610">
    <property type="entry name" value="PAC"/>
</dbReference>
<dbReference type="Pfam" id="PF00015">
    <property type="entry name" value="MCPsignal"/>
    <property type="match status" value="1"/>
</dbReference>
<evidence type="ECO:0000313" key="8">
    <source>
        <dbReference type="Proteomes" id="UP000040578"/>
    </source>
</evidence>
<reference evidence="7" key="2">
    <citation type="submission" date="2023-06" db="EMBL/GenBank/DDBJ databases">
        <authorList>
            <person name="Polev D.E."/>
            <person name="Saitova A.T."/>
            <person name="Bogumilchik E.A."/>
            <person name="Kokorina G.I."/>
            <person name="Voskresenskaia E.A."/>
        </authorList>
    </citation>
    <scope>NUCLEOTIDE SEQUENCE</scope>
    <source>
        <strain evidence="7">2145 StPb PI</strain>
    </source>
</reference>
<dbReference type="SMART" id="SM00283">
    <property type="entry name" value="MA"/>
    <property type="match status" value="1"/>
</dbReference>
<dbReference type="CDD" id="cd00130">
    <property type="entry name" value="PAS"/>
    <property type="match status" value="2"/>
</dbReference>
<evidence type="ECO:0000259" key="3">
    <source>
        <dbReference type="PROSITE" id="PS50111"/>
    </source>
</evidence>
<dbReference type="InterPro" id="IPR000700">
    <property type="entry name" value="PAS-assoc_C"/>
</dbReference>
<dbReference type="InterPro" id="IPR050903">
    <property type="entry name" value="Bact_Chemotaxis_MeTrfase"/>
</dbReference>
<dbReference type="SMART" id="SM00091">
    <property type="entry name" value="PAS"/>
    <property type="match status" value="2"/>
</dbReference>
<accession>A0AAW7JUI9</accession>
<evidence type="ECO:0000259" key="5">
    <source>
        <dbReference type="PROSITE" id="PS50113"/>
    </source>
</evidence>
<dbReference type="PANTHER" id="PTHR24422">
    <property type="entry name" value="CHEMOTAXIS PROTEIN METHYLTRANSFERASE"/>
    <property type="match status" value="1"/>
</dbReference>
<dbReference type="Pfam" id="PF08448">
    <property type="entry name" value="PAS_4"/>
    <property type="match status" value="1"/>
</dbReference>
<protein>
    <submittedName>
        <fullName evidence="6">Chemotactic transducer</fullName>
    </submittedName>
    <submittedName>
        <fullName evidence="7">PAS domain-containing methyl-accepting chemotaxis protein</fullName>
    </submittedName>
</protein>
<dbReference type="InterPro" id="IPR035965">
    <property type="entry name" value="PAS-like_dom_sf"/>
</dbReference>
<dbReference type="GO" id="GO:0007165">
    <property type="term" value="P:signal transduction"/>
    <property type="evidence" value="ECO:0007669"/>
    <property type="project" value="UniProtKB-KW"/>
</dbReference>
<reference evidence="6 8" key="1">
    <citation type="submission" date="2015-03" db="EMBL/GenBank/DDBJ databases">
        <authorList>
            <consortium name="Pathogen Informatics"/>
            <person name="Murphy D."/>
        </authorList>
    </citation>
    <scope>NUCLEOTIDE SEQUENCE [LARGE SCALE GENOMIC DNA]</scope>
    <source>
        <strain evidence="6">Type strain: CIP110231</strain>
        <strain evidence="8">type strain: CIP110231</strain>
    </source>
</reference>
<evidence type="ECO:0000313" key="6">
    <source>
        <dbReference type="EMBL" id="CND95784.1"/>
    </source>
</evidence>
<dbReference type="PANTHER" id="PTHR24422:SF10">
    <property type="entry name" value="CHEMOTAXIS PROTEIN METHYLTRANSFERASE 2"/>
    <property type="match status" value="1"/>
</dbReference>
<dbReference type="SUPFAM" id="SSF55785">
    <property type="entry name" value="PYP-like sensor domain (PAS domain)"/>
    <property type="match status" value="2"/>
</dbReference>
<dbReference type="PROSITE" id="PS50113">
    <property type="entry name" value="PAC"/>
    <property type="match status" value="2"/>
</dbReference>
<dbReference type="PRINTS" id="PR00260">
    <property type="entry name" value="CHEMTRNSDUCR"/>
</dbReference>
<organism evidence="7 9">
    <name type="scientific">Yersinia nurmii</name>
    <dbReference type="NCBI Taxonomy" id="685706"/>
    <lineage>
        <taxon>Bacteria</taxon>
        <taxon>Pseudomonadati</taxon>
        <taxon>Pseudomonadota</taxon>
        <taxon>Gammaproteobacteria</taxon>
        <taxon>Enterobacterales</taxon>
        <taxon>Yersiniaceae</taxon>
        <taxon>Yersinia</taxon>
    </lineage>
</organism>
<dbReference type="InterPro" id="IPR004089">
    <property type="entry name" value="MCPsignal_dom"/>
</dbReference>
<feature type="domain" description="PAS" evidence="4">
    <location>
        <begin position="24"/>
        <end position="55"/>
    </location>
</feature>
<dbReference type="SUPFAM" id="SSF58104">
    <property type="entry name" value="Methyl-accepting chemotaxis protein (MCP) signaling domain"/>
    <property type="match status" value="1"/>
</dbReference>
<dbReference type="InterPro" id="IPR000014">
    <property type="entry name" value="PAS"/>
</dbReference>
<gene>
    <name evidence="6" type="primary">bdlA</name>
    <name evidence="6" type="ORF">ERS137967_00405</name>
    <name evidence="7" type="ORF">QVN42_00080</name>
</gene>
<evidence type="ECO:0000313" key="7">
    <source>
        <dbReference type="EMBL" id="MDN0085803.1"/>
    </source>
</evidence>